<dbReference type="KEGG" id="sfeu:IM697_07905"/>
<protein>
    <submittedName>
        <fullName evidence="1">Uncharacterized protein</fullName>
    </submittedName>
</protein>
<name>A0A7M2SPN5_9ACTN</name>
<gene>
    <name evidence="1" type="ORF">IM697_07905</name>
</gene>
<keyword evidence="2" id="KW-1185">Reference proteome</keyword>
<dbReference type="RefSeq" id="WP_194045993.1">
    <property type="nucleotide sequence ID" value="NZ_CP063373.1"/>
</dbReference>
<evidence type="ECO:0000313" key="1">
    <source>
        <dbReference type="EMBL" id="QOV38300.1"/>
    </source>
</evidence>
<reference evidence="1 2" key="1">
    <citation type="submission" date="2020-10" db="EMBL/GenBank/DDBJ databases">
        <title>Streptomyces ferrugineus complate genome analysis.</title>
        <authorList>
            <person name="Anwar N."/>
        </authorList>
    </citation>
    <scope>NUCLEOTIDE SEQUENCE [LARGE SCALE GENOMIC DNA]</scope>
    <source>
        <strain evidence="1 2">CCTCC AA2014009</strain>
    </source>
</reference>
<dbReference type="Proteomes" id="UP000594205">
    <property type="component" value="Chromosome"/>
</dbReference>
<organism evidence="1 2">
    <name type="scientific">Streptomyces ferrugineus</name>
    <dbReference type="NCBI Taxonomy" id="1413221"/>
    <lineage>
        <taxon>Bacteria</taxon>
        <taxon>Bacillati</taxon>
        <taxon>Actinomycetota</taxon>
        <taxon>Actinomycetes</taxon>
        <taxon>Kitasatosporales</taxon>
        <taxon>Streptomycetaceae</taxon>
        <taxon>Streptomyces</taxon>
    </lineage>
</organism>
<sequence>MRFRGVLLMLFLLPLAWGLITLGSGRSVPVAPKCPGLQLDEGLALLAANGPLRLPWRRTADSTDITGA</sequence>
<accession>A0A7M2SPN5</accession>
<evidence type="ECO:0000313" key="2">
    <source>
        <dbReference type="Proteomes" id="UP000594205"/>
    </source>
</evidence>
<dbReference type="EMBL" id="CP063373">
    <property type="protein sequence ID" value="QOV38300.1"/>
    <property type="molecule type" value="Genomic_DNA"/>
</dbReference>
<proteinExistence type="predicted"/>
<dbReference type="AlphaFoldDB" id="A0A7M2SPN5"/>